<protein>
    <submittedName>
        <fullName evidence="10">Glutamine synthetase</fullName>
    </submittedName>
</protein>
<dbReference type="Proteomes" id="UP000578030">
    <property type="component" value="Unassembled WGS sequence"/>
</dbReference>
<comment type="cofactor">
    <cofactor evidence="1">
        <name>Mg(2+)</name>
        <dbReference type="ChEBI" id="CHEBI:18420"/>
    </cofactor>
</comment>
<accession>A0A7W4K9J1</accession>
<dbReference type="GO" id="GO:0006542">
    <property type="term" value="P:glutamine biosynthetic process"/>
    <property type="evidence" value="ECO:0007669"/>
    <property type="project" value="InterPro"/>
</dbReference>
<evidence type="ECO:0000256" key="8">
    <source>
        <dbReference type="RuleBase" id="RU000384"/>
    </source>
</evidence>
<dbReference type="PANTHER" id="PTHR43785:SF12">
    <property type="entry name" value="TYPE-1 GLUTAMINE SYNTHETASE 2"/>
    <property type="match status" value="1"/>
</dbReference>
<name>A0A7W4K9J1_9PROT</name>
<comment type="similarity">
    <text evidence="7 8">Belongs to the glutamine synthetase family.</text>
</comment>
<evidence type="ECO:0000259" key="9">
    <source>
        <dbReference type="PROSITE" id="PS51987"/>
    </source>
</evidence>
<sequence length="437" mass="47036">MMTPDNTAQEKLIFAGTCDIAGHVRGKGFPAAMLQDRLATGVGYTASNLMLSAFGPIYQTPFGTQGDLMLVPDAAARAEIPGEDSQSHTLMLGDIRHEDGTPWDCCPRTFLQRALDALEREFGLRLLSVFEQEFTYTGVEDLPGSSYGFGLYRRSGSLGPAIVAALRQAGIEPDSFIAEAGARQFEVTVKPRIGIAAADETVFLREIVRGCAAARGHRASFTPITQPDGIGNGTHIHFSLRDLEGNPVTHDAAGALGLSRQAAAFAAGVIAHMPAMAAITTPSVASYYRLRPSKWAPTWANIALADRGASLRVCPTFSTDPATIARRYNLEYRVVDASASPYMALGCLVHAGLDGLRRDLALPRHPQGPDADYRAANVSPLPSSLGEALAAMMADSAVRSWFGDRFFDAYHMFKSSEITALAGLSEDEICRRYLEVY</sequence>
<evidence type="ECO:0000313" key="11">
    <source>
        <dbReference type="Proteomes" id="UP000578030"/>
    </source>
</evidence>
<dbReference type="SMART" id="SM01230">
    <property type="entry name" value="Gln-synt_C"/>
    <property type="match status" value="1"/>
</dbReference>
<evidence type="ECO:0000256" key="1">
    <source>
        <dbReference type="ARBA" id="ARBA00001946"/>
    </source>
</evidence>
<keyword evidence="4" id="KW-0547">Nucleotide-binding</keyword>
<dbReference type="InterPro" id="IPR008146">
    <property type="entry name" value="Gln_synth_cat_dom"/>
</dbReference>
<comment type="function">
    <text evidence="2">Catalyzes the ATP-dependent biosynthesis of glutamine from glutamate and ammonia.</text>
</comment>
<dbReference type="Gene3D" id="3.30.590.10">
    <property type="entry name" value="Glutamine synthetase/guanido kinase, catalytic domain"/>
    <property type="match status" value="1"/>
</dbReference>
<reference evidence="10 11" key="1">
    <citation type="submission" date="2020-04" db="EMBL/GenBank/DDBJ databases">
        <title>Description of novel Gluconacetobacter.</title>
        <authorList>
            <person name="Sombolestani A."/>
        </authorList>
    </citation>
    <scope>NUCLEOTIDE SEQUENCE [LARGE SCALE GENOMIC DNA]</scope>
    <source>
        <strain evidence="10 11">LMG 27802</strain>
    </source>
</reference>
<keyword evidence="5" id="KW-0067">ATP-binding</keyword>
<dbReference type="RefSeq" id="WP_182960486.1">
    <property type="nucleotide sequence ID" value="NZ_JABEQM010000013.1"/>
</dbReference>
<keyword evidence="3" id="KW-0436">Ligase</keyword>
<evidence type="ECO:0000313" key="10">
    <source>
        <dbReference type="EMBL" id="MBB2202787.1"/>
    </source>
</evidence>
<dbReference type="PANTHER" id="PTHR43785">
    <property type="entry name" value="GAMMA-GLUTAMYLPUTRESCINE SYNTHETASE"/>
    <property type="match status" value="1"/>
</dbReference>
<evidence type="ECO:0000256" key="6">
    <source>
        <dbReference type="ARBA" id="ARBA00023231"/>
    </source>
</evidence>
<dbReference type="InterPro" id="IPR036651">
    <property type="entry name" value="Gln_synt_N_sf"/>
</dbReference>
<evidence type="ECO:0000256" key="7">
    <source>
        <dbReference type="PROSITE-ProRule" id="PRU01331"/>
    </source>
</evidence>
<dbReference type="AlphaFoldDB" id="A0A7W4K9J1"/>
<dbReference type="Pfam" id="PF16952">
    <property type="entry name" value="Gln-synt_N_2"/>
    <property type="match status" value="1"/>
</dbReference>
<evidence type="ECO:0000256" key="3">
    <source>
        <dbReference type="ARBA" id="ARBA00022598"/>
    </source>
</evidence>
<evidence type="ECO:0000256" key="5">
    <source>
        <dbReference type="ARBA" id="ARBA00022840"/>
    </source>
</evidence>
<proteinExistence type="inferred from homology"/>
<dbReference type="EMBL" id="JABEQM010000013">
    <property type="protein sequence ID" value="MBB2202787.1"/>
    <property type="molecule type" value="Genomic_DNA"/>
</dbReference>
<evidence type="ECO:0000256" key="4">
    <source>
        <dbReference type="ARBA" id="ARBA00022741"/>
    </source>
</evidence>
<dbReference type="GO" id="GO:0005524">
    <property type="term" value="F:ATP binding"/>
    <property type="evidence" value="ECO:0007669"/>
    <property type="project" value="UniProtKB-KW"/>
</dbReference>
<dbReference type="InterPro" id="IPR008147">
    <property type="entry name" value="Gln_synt_N"/>
</dbReference>
<organism evidence="10 11">
    <name type="scientific">Gluconacetobacter tumulisoli</name>
    <dbReference type="NCBI Taxonomy" id="1286189"/>
    <lineage>
        <taxon>Bacteria</taxon>
        <taxon>Pseudomonadati</taxon>
        <taxon>Pseudomonadota</taxon>
        <taxon>Alphaproteobacteria</taxon>
        <taxon>Acetobacterales</taxon>
        <taxon>Acetobacteraceae</taxon>
        <taxon>Gluconacetobacter</taxon>
    </lineage>
</organism>
<feature type="domain" description="GS catalytic" evidence="9">
    <location>
        <begin position="107"/>
        <end position="437"/>
    </location>
</feature>
<dbReference type="InterPro" id="IPR014746">
    <property type="entry name" value="Gln_synth/guanido_kin_cat_dom"/>
</dbReference>
<evidence type="ECO:0000256" key="2">
    <source>
        <dbReference type="ARBA" id="ARBA00003117"/>
    </source>
</evidence>
<dbReference type="Gene3D" id="3.10.20.70">
    <property type="entry name" value="Glutamine synthetase, N-terminal domain"/>
    <property type="match status" value="1"/>
</dbReference>
<dbReference type="GO" id="GO:0004356">
    <property type="term" value="F:glutamine synthetase activity"/>
    <property type="evidence" value="ECO:0007669"/>
    <property type="project" value="InterPro"/>
</dbReference>
<keyword evidence="11" id="KW-1185">Reference proteome</keyword>
<comment type="caution">
    <text evidence="10">The sequence shown here is derived from an EMBL/GenBank/DDBJ whole genome shotgun (WGS) entry which is preliminary data.</text>
</comment>
<keyword evidence="6" id="KW-0535">Nitrogen fixation</keyword>
<gene>
    <name evidence="10" type="ORF">HLH28_14620</name>
</gene>
<dbReference type="PROSITE" id="PS51987">
    <property type="entry name" value="GS_CATALYTIC"/>
    <property type="match status" value="1"/>
</dbReference>
<dbReference type="Pfam" id="PF00120">
    <property type="entry name" value="Gln-synt_C"/>
    <property type="match status" value="1"/>
</dbReference>
<dbReference type="SUPFAM" id="SSF55931">
    <property type="entry name" value="Glutamine synthetase/guanido kinase"/>
    <property type="match status" value="1"/>
</dbReference>